<comment type="caution">
    <text evidence="1">The sequence shown here is derived from an EMBL/GenBank/DDBJ whole genome shotgun (WGS) entry which is preliminary data.</text>
</comment>
<dbReference type="EMBL" id="BARS01019247">
    <property type="protein sequence ID" value="GAF88745.1"/>
    <property type="molecule type" value="Genomic_DNA"/>
</dbReference>
<accession>X0UJQ9</accession>
<sequence length="32" mass="3573">MPFQYESAEYGGLFELTCILREGTITFANASI</sequence>
<evidence type="ECO:0000313" key="1">
    <source>
        <dbReference type="EMBL" id="GAF88745.1"/>
    </source>
</evidence>
<feature type="non-terminal residue" evidence="1">
    <location>
        <position position="32"/>
    </location>
</feature>
<protein>
    <submittedName>
        <fullName evidence="1">Uncharacterized protein</fullName>
    </submittedName>
</protein>
<gene>
    <name evidence="1" type="ORF">S01H1_31217</name>
</gene>
<reference evidence="1" key="1">
    <citation type="journal article" date="2014" name="Front. Microbiol.">
        <title>High frequency of phylogenetically diverse reductive dehalogenase-homologous genes in deep subseafloor sedimentary metagenomes.</title>
        <authorList>
            <person name="Kawai M."/>
            <person name="Futagami T."/>
            <person name="Toyoda A."/>
            <person name="Takaki Y."/>
            <person name="Nishi S."/>
            <person name="Hori S."/>
            <person name="Arai W."/>
            <person name="Tsubouchi T."/>
            <person name="Morono Y."/>
            <person name="Uchiyama I."/>
            <person name="Ito T."/>
            <person name="Fujiyama A."/>
            <person name="Inagaki F."/>
            <person name="Takami H."/>
        </authorList>
    </citation>
    <scope>NUCLEOTIDE SEQUENCE</scope>
    <source>
        <strain evidence="1">Expedition CK06-06</strain>
    </source>
</reference>
<proteinExistence type="predicted"/>
<organism evidence="1">
    <name type="scientific">marine sediment metagenome</name>
    <dbReference type="NCBI Taxonomy" id="412755"/>
    <lineage>
        <taxon>unclassified sequences</taxon>
        <taxon>metagenomes</taxon>
        <taxon>ecological metagenomes</taxon>
    </lineage>
</organism>
<dbReference type="AlphaFoldDB" id="X0UJQ9"/>
<name>X0UJQ9_9ZZZZ</name>